<feature type="region of interest" description="Disordered" evidence="1">
    <location>
        <begin position="27"/>
        <end position="96"/>
    </location>
</feature>
<dbReference type="Ensembl" id="ENSACIT00000013899.1">
    <property type="protein sequence ID" value="ENSACIP00000013530.1"/>
    <property type="gene ID" value="ENSACIG00000010533.1"/>
</dbReference>
<sequence>LWLLHVLFNLLCTLKLSFALQRRYQENWKEKGEKKDKNDKRQGKAGKEKGERKQWEDVKNHGKERSKEDDRKRWNEYERKSQHQKHDKEWKSKDKKWEQSKEEQWKERGGWNERKHNEDWKKERLHSQKNKDVDKFKSDRGRKEEHQYGDQKPSHTHRKPSIGQPEYWVQQRERLRHSWGLYVVAIKFCDIFIQLLWGFLEGGIDSWFNIIYTYEIC</sequence>
<feature type="region of interest" description="Disordered" evidence="1">
    <location>
        <begin position="118"/>
        <end position="163"/>
    </location>
</feature>
<protein>
    <submittedName>
        <fullName evidence="3">Uncharacterized protein</fullName>
    </submittedName>
</protein>
<dbReference type="STRING" id="61819.ENSACIP00000013530"/>
<dbReference type="AlphaFoldDB" id="A0A3Q0RZ10"/>
<keyword evidence="2" id="KW-0732">Signal</keyword>
<reference evidence="3" key="1">
    <citation type="submission" date="2025-08" db="UniProtKB">
        <authorList>
            <consortium name="Ensembl"/>
        </authorList>
    </citation>
    <scope>IDENTIFICATION</scope>
</reference>
<proteinExistence type="predicted"/>
<accession>A0A3Q0RZ10</accession>
<feature type="compositionally biased region" description="Basic and acidic residues" evidence="1">
    <location>
        <begin position="118"/>
        <end position="153"/>
    </location>
</feature>
<evidence type="ECO:0000256" key="2">
    <source>
        <dbReference type="SAM" id="SignalP"/>
    </source>
</evidence>
<reference evidence="3" key="2">
    <citation type="submission" date="2025-09" db="UniProtKB">
        <authorList>
            <consortium name="Ensembl"/>
        </authorList>
    </citation>
    <scope>IDENTIFICATION</scope>
</reference>
<organism evidence="3 4">
    <name type="scientific">Amphilophus citrinellus</name>
    <name type="common">Midas cichlid</name>
    <name type="synonym">Cichlasoma citrinellum</name>
    <dbReference type="NCBI Taxonomy" id="61819"/>
    <lineage>
        <taxon>Eukaryota</taxon>
        <taxon>Metazoa</taxon>
        <taxon>Chordata</taxon>
        <taxon>Craniata</taxon>
        <taxon>Vertebrata</taxon>
        <taxon>Euteleostomi</taxon>
        <taxon>Actinopterygii</taxon>
        <taxon>Neopterygii</taxon>
        <taxon>Teleostei</taxon>
        <taxon>Neoteleostei</taxon>
        <taxon>Acanthomorphata</taxon>
        <taxon>Ovalentaria</taxon>
        <taxon>Cichlomorphae</taxon>
        <taxon>Cichliformes</taxon>
        <taxon>Cichlidae</taxon>
        <taxon>New World cichlids</taxon>
        <taxon>Cichlasomatinae</taxon>
        <taxon>Heroini</taxon>
        <taxon>Amphilophus</taxon>
    </lineage>
</organism>
<feature type="chain" id="PRO_5018661906" evidence="2">
    <location>
        <begin position="20"/>
        <end position="217"/>
    </location>
</feature>
<evidence type="ECO:0000313" key="4">
    <source>
        <dbReference type="Proteomes" id="UP000261340"/>
    </source>
</evidence>
<evidence type="ECO:0000313" key="3">
    <source>
        <dbReference type="Ensembl" id="ENSACIP00000013530.1"/>
    </source>
</evidence>
<evidence type="ECO:0000256" key="1">
    <source>
        <dbReference type="SAM" id="MobiDB-lite"/>
    </source>
</evidence>
<feature type="signal peptide" evidence="2">
    <location>
        <begin position="1"/>
        <end position="19"/>
    </location>
</feature>
<dbReference type="Proteomes" id="UP000261340">
    <property type="component" value="Unplaced"/>
</dbReference>
<keyword evidence="4" id="KW-1185">Reference proteome</keyword>
<dbReference type="GeneTree" id="ENSGT00940000171688"/>
<name>A0A3Q0RZ10_AMPCI</name>